<dbReference type="AlphaFoldDB" id="A0A2G5BAE7"/>
<dbReference type="PANTHER" id="PTHR31642">
    <property type="entry name" value="TRICHOTHECENE 3-O-ACETYLTRANSFERASE"/>
    <property type="match status" value="1"/>
</dbReference>
<dbReference type="OrthoDB" id="671439at2759"/>
<protein>
    <submittedName>
        <fullName evidence="2">Uncharacterized protein</fullName>
    </submittedName>
</protein>
<keyword evidence="1" id="KW-0808">Transferase</keyword>
<dbReference type="Proteomes" id="UP000242474">
    <property type="component" value="Unassembled WGS sequence"/>
</dbReference>
<keyword evidence="3" id="KW-1185">Reference proteome</keyword>
<dbReference type="InterPro" id="IPR050317">
    <property type="entry name" value="Plant_Fungal_Acyltransferase"/>
</dbReference>
<evidence type="ECO:0000256" key="1">
    <source>
        <dbReference type="ARBA" id="ARBA00022679"/>
    </source>
</evidence>
<dbReference type="GO" id="GO:0016747">
    <property type="term" value="F:acyltransferase activity, transferring groups other than amino-acyl groups"/>
    <property type="evidence" value="ECO:0007669"/>
    <property type="project" value="TreeGrafter"/>
</dbReference>
<organism evidence="2 3">
    <name type="scientific">Coemansia reversa (strain ATCC 12441 / NRRL 1564)</name>
    <dbReference type="NCBI Taxonomy" id="763665"/>
    <lineage>
        <taxon>Eukaryota</taxon>
        <taxon>Fungi</taxon>
        <taxon>Fungi incertae sedis</taxon>
        <taxon>Zoopagomycota</taxon>
        <taxon>Kickxellomycotina</taxon>
        <taxon>Kickxellomycetes</taxon>
        <taxon>Kickxellales</taxon>
        <taxon>Kickxellaceae</taxon>
        <taxon>Coemansia</taxon>
    </lineage>
</organism>
<accession>A0A2G5BAE7</accession>
<dbReference type="InterPro" id="IPR023213">
    <property type="entry name" value="CAT-like_dom_sf"/>
</dbReference>
<dbReference type="Pfam" id="PF02458">
    <property type="entry name" value="Transferase"/>
    <property type="match status" value="1"/>
</dbReference>
<evidence type="ECO:0000313" key="2">
    <source>
        <dbReference type="EMBL" id="PIA15986.1"/>
    </source>
</evidence>
<sequence>MLASDLHDCFNAVEVQELELGTLDLATFGINADGFYIYQNTTQESGFMSFDRIARSFCKVAADYYPMILGRPTVNNDGKAVILVDPNNICMPDIAEIMVEHPIEDFIETRKSDVEGGKDIRFFNKHKFYSNSGVSRLPQATYNRDDAGAIVRVIRFKDNEYVALYVVVTHVLFDGTGFITFLNHWAEYSRNIDTAEYKLEKPPVNDRSVVREYFDKITPTDPPFIRHMKEYNSTPPMASPTNIAPILMATPDTPGLEEQHLLHISGTKLEQLRQDIDKSQTINLVLAAMLTKTMAQVNMKEFKVAPKWSYVMFPFDCRLRTDIPVEFSGNLSISAIAPLESSFVLESSYEEVALAIKDHCSRTTSDYAKSAILTIENELHILYQASMCMCNSPDSSYVGLTNLRYMLMYTIDFGYGGPGLLSCDYFVKDGMMRIYPNKQDGGIDLVMNYSDKLFKHLDDSSGLLQYADIIY</sequence>
<name>A0A2G5BAE7_COERN</name>
<dbReference type="PANTHER" id="PTHR31642:SF310">
    <property type="entry name" value="FATTY ALCOHOL:CAFFEOYL-COA ACYLTRANSFERASE"/>
    <property type="match status" value="1"/>
</dbReference>
<dbReference type="EMBL" id="KZ303503">
    <property type="protein sequence ID" value="PIA15986.1"/>
    <property type="molecule type" value="Genomic_DNA"/>
</dbReference>
<reference evidence="2 3" key="1">
    <citation type="journal article" date="2015" name="Genome Biol. Evol.">
        <title>Phylogenomic analyses indicate that early fungi evolved digesting cell walls of algal ancestors of land plants.</title>
        <authorList>
            <person name="Chang Y."/>
            <person name="Wang S."/>
            <person name="Sekimoto S."/>
            <person name="Aerts A.L."/>
            <person name="Choi C."/>
            <person name="Clum A."/>
            <person name="LaButti K.M."/>
            <person name="Lindquist E.A."/>
            <person name="Yee Ngan C."/>
            <person name="Ohm R.A."/>
            <person name="Salamov A.A."/>
            <person name="Grigoriev I.V."/>
            <person name="Spatafora J.W."/>
            <person name="Berbee M.L."/>
        </authorList>
    </citation>
    <scope>NUCLEOTIDE SEQUENCE [LARGE SCALE GENOMIC DNA]</scope>
    <source>
        <strain evidence="2 3">NRRL 1564</strain>
    </source>
</reference>
<dbReference type="Gene3D" id="3.30.559.10">
    <property type="entry name" value="Chloramphenicol acetyltransferase-like domain"/>
    <property type="match status" value="2"/>
</dbReference>
<proteinExistence type="predicted"/>
<evidence type="ECO:0000313" key="3">
    <source>
        <dbReference type="Proteomes" id="UP000242474"/>
    </source>
</evidence>
<gene>
    <name evidence="2" type="ORF">COEREDRAFT_81678</name>
</gene>